<dbReference type="PROSITE" id="PS01186">
    <property type="entry name" value="EGF_2"/>
    <property type="match status" value="1"/>
</dbReference>
<keyword evidence="7" id="KW-0677">Repeat</keyword>
<dbReference type="InterPro" id="IPR023415">
    <property type="entry name" value="LDLR_class-A_CS"/>
</dbReference>
<comment type="subcellular location">
    <subcellularLocation>
        <location evidence="1">Cell membrane</location>
        <topology evidence="1">Single-pass type I membrane protein</topology>
    </subcellularLocation>
</comment>
<keyword evidence="10 14" id="KW-1015">Disulfide bond</keyword>
<dbReference type="PROSITE" id="PS01209">
    <property type="entry name" value="LDLRA_1"/>
    <property type="match status" value="4"/>
</dbReference>
<organism evidence="19 20">
    <name type="scientific">Chionoecetes opilio</name>
    <name type="common">Atlantic snow crab</name>
    <name type="synonym">Cancer opilio</name>
    <dbReference type="NCBI Taxonomy" id="41210"/>
    <lineage>
        <taxon>Eukaryota</taxon>
        <taxon>Metazoa</taxon>
        <taxon>Ecdysozoa</taxon>
        <taxon>Arthropoda</taxon>
        <taxon>Crustacea</taxon>
        <taxon>Multicrustacea</taxon>
        <taxon>Malacostraca</taxon>
        <taxon>Eumalacostraca</taxon>
        <taxon>Eucarida</taxon>
        <taxon>Decapoda</taxon>
        <taxon>Pleocyemata</taxon>
        <taxon>Brachyura</taxon>
        <taxon>Eubrachyura</taxon>
        <taxon>Majoidea</taxon>
        <taxon>Majidae</taxon>
        <taxon>Chionoecetes</taxon>
    </lineage>
</organism>
<proteinExistence type="predicted"/>
<feature type="signal peptide" evidence="17">
    <location>
        <begin position="1"/>
        <end position="22"/>
    </location>
</feature>
<feature type="disulfide bond" evidence="14">
    <location>
        <begin position="79"/>
        <end position="97"/>
    </location>
</feature>
<dbReference type="InterPro" id="IPR009030">
    <property type="entry name" value="Growth_fac_rcpt_cys_sf"/>
</dbReference>
<dbReference type="FunFam" id="2.10.25.10:FF:000009">
    <property type="entry name" value="Low-density lipoprotein receptor isoform 1"/>
    <property type="match status" value="1"/>
</dbReference>
<dbReference type="PANTHER" id="PTHR22722">
    <property type="entry name" value="LOW-DENSITY LIPOPROTEIN RECEPTOR-RELATED PROTEIN 2-RELATED"/>
    <property type="match status" value="1"/>
</dbReference>
<dbReference type="CDD" id="cd00112">
    <property type="entry name" value="LDLa"/>
    <property type="match status" value="7"/>
</dbReference>
<dbReference type="PROSITE" id="PS51120">
    <property type="entry name" value="LDLRB"/>
    <property type="match status" value="3"/>
</dbReference>
<evidence type="ECO:0000256" key="7">
    <source>
        <dbReference type="ARBA" id="ARBA00022737"/>
    </source>
</evidence>
<keyword evidence="4" id="KW-0254">Endocytosis</keyword>
<dbReference type="InterPro" id="IPR049883">
    <property type="entry name" value="NOTCH1_EGF-like"/>
</dbReference>
<dbReference type="Pfam" id="PF00057">
    <property type="entry name" value="Ldl_recept_a"/>
    <property type="match status" value="7"/>
</dbReference>
<keyword evidence="6 17" id="KW-0732">Signal</keyword>
<dbReference type="SUPFAM" id="SSF63825">
    <property type="entry name" value="YWTD domain"/>
    <property type="match status" value="1"/>
</dbReference>
<dbReference type="InterPro" id="IPR051221">
    <property type="entry name" value="LDLR-related"/>
</dbReference>
<dbReference type="PROSITE" id="PS50068">
    <property type="entry name" value="LDLRA_2"/>
    <property type="match status" value="7"/>
</dbReference>
<dbReference type="GO" id="GO:0042562">
    <property type="term" value="F:hormone binding"/>
    <property type="evidence" value="ECO:0007669"/>
    <property type="project" value="TreeGrafter"/>
</dbReference>
<dbReference type="InterPro" id="IPR001881">
    <property type="entry name" value="EGF-like_Ca-bd_dom"/>
</dbReference>
<feature type="disulfide bond" evidence="14">
    <location>
        <begin position="257"/>
        <end position="272"/>
    </location>
</feature>
<dbReference type="GO" id="GO:0006898">
    <property type="term" value="P:receptor-mediated endocytosis"/>
    <property type="evidence" value="ECO:0007669"/>
    <property type="project" value="TreeGrafter"/>
</dbReference>
<evidence type="ECO:0000256" key="17">
    <source>
        <dbReference type="SAM" id="SignalP"/>
    </source>
</evidence>
<dbReference type="EMBL" id="JACEEZ010016798">
    <property type="protein sequence ID" value="KAG0718004.1"/>
    <property type="molecule type" value="Genomic_DNA"/>
</dbReference>
<feature type="repeat" description="LDL-receptor class B" evidence="15">
    <location>
        <begin position="539"/>
        <end position="583"/>
    </location>
</feature>
<evidence type="ECO:0000256" key="5">
    <source>
        <dbReference type="ARBA" id="ARBA00022692"/>
    </source>
</evidence>
<dbReference type="SMART" id="SM00179">
    <property type="entry name" value="EGF_CA"/>
    <property type="match status" value="3"/>
</dbReference>
<feature type="domain" description="EGF-like" evidence="18">
    <location>
        <begin position="325"/>
        <end position="364"/>
    </location>
</feature>
<evidence type="ECO:0000256" key="3">
    <source>
        <dbReference type="ARBA" id="ARBA00022536"/>
    </source>
</evidence>
<dbReference type="InterPro" id="IPR002172">
    <property type="entry name" value="LDrepeatLR_classA_rpt"/>
</dbReference>
<feature type="transmembrane region" description="Helical" evidence="16">
    <location>
        <begin position="768"/>
        <end position="793"/>
    </location>
</feature>
<feature type="disulfide bond" evidence="14">
    <location>
        <begin position="131"/>
        <end position="146"/>
    </location>
</feature>
<sequence>MATKDCVSAAVILSALVVLAAGLCHHDEFQCDDDRRCMPKRWLCDGSPDCDDATDEKIENCLAASEDQPRECQSHEFACNNTQCIPNNWKCDGHDDCKDGSDELDHLCLVCVEGEFRCVSDGQCVSGEYVCNNMEDCTDGSDEAECVAVTSPPRPSSDEFLCDNGRSIPQRWRCDGSNDCMDDSDEKDCKASHSVTPPPLCLEGEVQCGLTCILETWVCDGKADCEGGTDERNCPAKCPEGEFKCANAGCVPAARRCDGAAHCMDGSDEEGCVTAPTTAPPRSNDTCDPASQFSCAGGRCIPKHRVCDGINDCRNGEDEAVQMCGVDECQEKNGGCEHLCVNTHERYHCECRQGYRLTRKFNCEDIDECVEAPGSCSQKCTNTIGGFHCSCLPGYRRDPGNYTRCKADSGDPYLIFSHSYDIRSLRLKDRELTTLVKDTRRATAFDFQYSTNQIIWCDNKDQKIKRAHMTNPELPEVLVEKDNMTVDGLAVDWIHQNIYYTDISALEVRMISWDGRWTRTIVTDKLDLPRAIAVSPIDGHIYWTDWGSEPKIERAGLDGGDRTPIVTAPHVHWPNGITVDYANKKLYWCDGYKNEIKMSNMDGSGIETVLYSSEVLRQPFSITVFEDRMYWVDWSQIALFSADKFNGDNIEHVSAGHLLEAPRVVHVYHEYRQPSEANVCASQACSHFCVRSTQAQPMCLCPDGFWLSTTDGATCLNVPEPITSPEGKDGAVVVDTVPETLIPSAVFKPASSGSTQEQTIIEVSSPQAGMVLGVVLGSLVVLGLAIGMFVGYLKMRRGVIIHTRFPNPVYHKTTGLKEDDSGYSIEQDGIMFVEQDYDYSDTQNKVLIDHDDSVLLTPKK</sequence>
<dbReference type="GO" id="GO:0043235">
    <property type="term" value="C:receptor complex"/>
    <property type="evidence" value="ECO:0007669"/>
    <property type="project" value="TreeGrafter"/>
</dbReference>
<evidence type="ECO:0000256" key="15">
    <source>
        <dbReference type="PROSITE-ProRule" id="PRU00461"/>
    </source>
</evidence>
<feature type="chain" id="PRO_5035235068" evidence="17">
    <location>
        <begin position="23"/>
        <end position="860"/>
    </location>
</feature>
<dbReference type="Pfam" id="PF00058">
    <property type="entry name" value="Ldl_recept_b"/>
    <property type="match status" value="1"/>
</dbReference>
<evidence type="ECO:0000256" key="11">
    <source>
        <dbReference type="ARBA" id="ARBA00023170"/>
    </source>
</evidence>
<dbReference type="GO" id="GO:0016324">
    <property type="term" value="C:apical plasma membrane"/>
    <property type="evidence" value="ECO:0007669"/>
    <property type="project" value="TreeGrafter"/>
</dbReference>
<comment type="caution">
    <text evidence="13">Lacks conserved residue(s) required for the propagation of feature annotation.</text>
</comment>
<comment type="caution">
    <text evidence="19">The sequence shown here is derived from an EMBL/GenBank/DDBJ whole genome shotgun (WGS) entry which is preliminary data.</text>
</comment>
<dbReference type="FunFam" id="2.120.10.30:FF:000241">
    <property type="entry name" value="Low-density lipoprotein receptor-related protein 6"/>
    <property type="match status" value="1"/>
</dbReference>
<keyword evidence="8 16" id="KW-1133">Transmembrane helix</keyword>
<dbReference type="PROSITE" id="PS50026">
    <property type="entry name" value="EGF_3"/>
    <property type="match status" value="1"/>
</dbReference>
<dbReference type="InterPro" id="IPR036055">
    <property type="entry name" value="LDL_receptor-like_sf"/>
</dbReference>
<evidence type="ECO:0000256" key="2">
    <source>
        <dbReference type="ARBA" id="ARBA00022475"/>
    </source>
</evidence>
<dbReference type="SUPFAM" id="SSF57184">
    <property type="entry name" value="Growth factor receptor domain"/>
    <property type="match status" value="1"/>
</dbReference>
<dbReference type="GO" id="GO:0005509">
    <property type="term" value="F:calcium ion binding"/>
    <property type="evidence" value="ECO:0007669"/>
    <property type="project" value="InterPro"/>
</dbReference>
<evidence type="ECO:0000256" key="16">
    <source>
        <dbReference type="SAM" id="Phobius"/>
    </source>
</evidence>
<protein>
    <submittedName>
        <fullName evidence="19">Low-density lipoprotein receptor</fullName>
    </submittedName>
</protein>
<dbReference type="InterPro" id="IPR000742">
    <property type="entry name" value="EGF"/>
</dbReference>
<dbReference type="Proteomes" id="UP000770661">
    <property type="component" value="Unassembled WGS sequence"/>
</dbReference>
<dbReference type="PRINTS" id="PR00261">
    <property type="entry name" value="LDLRECEPTOR"/>
</dbReference>
<dbReference type="InterPro" id="IPR018097">
    <property type="entry name" value="EGF_Ca-bd_CS"/>
</dbReference>
<evidence type="ECO:0000256" key="9">
    <source>
        <dbReference type="ARBA" id="ARBA00023136"/>
    </source>
</evidence>
<feature type="disulfide bond" evidence="14">
    <location>
        <begin position="162"/>
        <end position="180"/>
    </location>
</feature>
<dbReference type="CDD" id="cd00054">
    <property type="entry name" value="EGF_CA"/>
    <property type="match status" value="2"/>
</dbReference>
<dbReference type="SMART" id="SM00135">
    <property type="entry name" value="LY"/>
    <property type="match status" value="5"/>
</dbReference>
<dbReference type="OrthoDB" id="664115at2759"/>
<dbReference type="SUPFAM" id="SSF57424">
    <property type="entry name" value="LDL receptor-like module"/>
    <property type="match status" value="7"/>
</dbReference>
<keyword evidence="19" id="KW-0449">Lipoprotein</keyword>
<keyword evidence="12" id="KW-0325">Glycoprotein</keyword>
<evidence type="ECO:0000256" key="12">
    <source>
        <dbReference type="ARBA" id="ARBA00023180"/>
    </source>
</evidence>
<reference evidence="19" key="1">
    <citation type="submission" date="2020-07" db="EMBL/GenBank/DDBJ databases">
        <title>The High-quality genome of the commercially important snow crab, Chionoecetes opilio.</title>
        <authorList>
            <person name="Jeong J.-H."/>
            <person name="Ryu S."/>
        </authorList>
    </citation>
    <scope>NUCLEOTIDE SEQUENCE</scope>
    <source>
        <strain evidence="19">MADBK_172401_WGS</strain>
        <tissue evidence="19">Digestive gland</tissue>
    </source>
</reference>
<dbReference type="Gene3D" id="2.120.10.30">
    <property type="entry name" value="TolB, C-terminal domain"/>
    <property type="match status" value="1"/>
</dbReference>
<dbReference type="Gene3D" id="4.10.400.10">
    <property type="entry name" value="Low-density Lipoprotein Receptor"/>
    <property type="match status" value="7"/>
</dbReference>
<dbReference type="PROSITE" id="PS01187">
    <property type="entry name" value="EGF_CA"/>
    <property type="match status" value="1"/>
</dbReference>
<evidence type="ECO:0000313" key="19">
    <source>
        <dbReference type="EMBL" id="KAG0718004.1"/>
    </source>
</evidence>
<dbReference type="FunFam" id="4.10.400.10:FF:000001">
    <property type="entry name" value="Low-density lipoprotein receptor-related protein 1"/>
    <property type="match status" value="1"/>
</dbReference>
<keyword evidence="2" id="KW-1003">Cell membrane</keyword>
<evidence type="ECO:0000256" key="1">
    <source>
        <dbReference type="ARBA" id="ARBA00004251"/>
    </source>
</evidence>
<evidence type="ECO:0000256" key="14">
    <source>
        <dbReference type="PROSITE-ProRule" id="PRU00124"/>
    </source>
</evidence>
<dbReference type="Pfam" id="PF14670">
    <property type="entry name" value="FXa_inhibition"/>
    <property type="match status" value="1"/>
</dbReference>
<evidence type="ECO:0000313" key="20">
    <source>
        <dbReference type="Proteomes" id="UP000770661"/>
    </source>
</evidence>
<dbReference type="PANTHER" id="PTHR22722:SF14">
    <property type="entry name" value="MEGALIN, ISOFORM A"/>
    <property type="match status" value="1"/>
</dbReference>
<feature type="repeat" description="LDL-receptor class B" evidence="15">
    <location>
        <begin position="584"/>
        <end position="628"/>
    </location>
</feature>
<dbReference type="Pfam" id="PF07645">
    <property type="entry name" value="EGF_CA"/>
    <property type="match status" value="1"/>
</dbReference>
<accession>A0A8J4Y5L7</accession>
<keyword evidence="11 19" id="KW-0675">Receptor</keyword>
<evidence type="ECO:0000256" key="4">
    <source>
        <dbReference type="ARBA" id="ARBA00022583"/>
    </source>
</evidence>
<name>A0A8J4Y5L7_CHIOP</name>
<feature type="disulfide bond" evidence="14">
    <location>
        <begin position="245"/>
        <end position="263"/>
    </location>
</feature>
<evidence type="ECO:0000256" key="6">
    <source>
        <dbReference type="ARBA" id="ARBA00022729"/>
    </source>
</evidence>
<dbReference type="InterPro" id="IPR000152">
    <property type="entry name" value="EGF-type_Asp/Asn_hydroxyl_site"/>
</dbReference>
<feature type="disulfide bond" evidence="14">
    <location>
        <begin position="219"/>
        <end position="234"/>
    </location>
</feature>
<keyword evidence="3 13" id="KW-0245">EGF-like domain</keyword>
<feature type="repeat" description="LDL-receptor class B" evidence="15">
    <location>
        <begin position="496"/>
        <end position="538"/>
    </location>
</feature>
<dbReference type="AlphaFoldDB" id="A0A8J4Y5L7"/>
<keyword evidence="5 16" id="KW-0812">Transmembrane</keyword>
<feature type="disulfide bond" evidence="14">
    <location>
        <begin position="238"/>
        <end position="250"/>
    </location>
</feature>
<evidence type="ECO:0000259" key="18">
    <source>
        <dbReference type="PROSITE" id="PS50026"/>
    </source>
</evidence>
<dbReference type="FunFam" id="4.10.400.10:FF:000034">
    <property type="entry name" value="Low-density lipoprotein receptor-related protein 2"/>
    <property type="match status" value="1"/>
</dbReference>
<dbReference type="PROSITE" id="PS00010">
    <property type="entry name" value="ASX_HYDROXYL"/>
    <property type="match status" value="2"/>
</dbReference>
<dbReference type="InterPro" id="IPR011042">
    <property type="entry name" value="6-blade_b-propeller_TolB-like"/>
</dbReference>
<evidence type="ECO:0000256" key="10">
    <source>
        <dbReference type="ARBA" id="ARBA00023157"/>
    </source>
</evidence>
<evidence type="ECO:0000256" key="8">
    <source>
        <dbReference type="ARBA" id="ARBA00022989"/>
    </source>
</evidence>
<feature type="disulfide bond" evidence="14">
    <location>
        <begin position="174"/>
        <end position="189"/>
    </location>
</feature>
<gene>
    <name evidence="19" type="primary">LDLR</name>
    <name evidence="19" type="ORF">GWK47_053319</name>
</gene>
<keyword evidence="9 16" id="KW-0472">Membrane</keyword>
<keyword evidence="20" id="KW-1185">Reference proteome</keyword>
<dbReference type="InterPro" id="IPR000033">
    <property type="entry name" value="LDLR_classB_rpt"/>
</dbReference>
<feature type="disulfide bond" evidence="14">
    <location>
        <begin position="72"/>
        <end position="84"/>
    </location>
</feature>
<evidence type="ECO:0000256" key="13">
    <source>
        <dbReference type="PROSITE-ProRule" id="PRU00076"/>
    </source>
</evidence>
<dbReference type="SMART" id="SM00181">
    <property type="entry name" value="EGF"/>
    <property type="match status" value="3"/>
</dbReference>
<dbReference type="Gene3D" id="2.10.25.10">
    <property type="entry name" value="Laminin"/>
    <property type="match status" value="2"/>
</dbReference>
<feature type="disulfide bond" evidence="14">
    <location>
        <begin position="295"/>
        <end position="313"/>
    </location>
</feature>
<dbReference type="SMART" id="SM00192">
    <property type="entry name" value="LDLa"/>
    <property type="match status" value="7"/>
</dbReference>